<protein>
    <submittedName>
        <fullName evidence="1">Uncharacterized protein</fullName>
    </submittedName>
</protein>
<dbReference type="AlphaFoldDB" id="A0A9X3F4C0"/>
<gene>
    <name evidence="1" type="ORF">OU798_07315</name>
</gene>
<proteinExistence type="predicted"/>
<evidence type="ECO:0000313" key="2">
    <source>
        <dbReference type="Proteomes" id="UP001145087"/>
    </source>
</evidence>
<comment type="caution">
    <text evidence="1">The sequence shown here is derived from an EMBL/GenBank/DDBJ whole genome shotgun (WGS) entry which is preliminary data.</text>
</comment>
<name>A0A9X3F4C0_9BACT</name>
<dbReference type="RefSeq" id="WP_343332479.1">
    <property type="nucleotide sequence ID" value="NZ_JAPOHD010000013.1"/>
</dbReference>
<organism evidence="1 2">
    <name type="scientific">Draconibacterium aestuarii</name>
    <dbReference type="NCBI Taxonomy" id="2998507"/>
    <lineage>
        <taxon>Bacteria</taxon>
        <taxon>Pseudomonadati</taxon>
        <taxon>Bacteroidota</taxon>
        <taxon>Bacteroidia</taxon>
        <taxon>Marinilabiliales</taxon>
        <taxon>Prolixibacteraceae</taxon>
        <taxon>Draconibacterium</taxon>
    </lineage>
</organism>
<reference evidence="1" key="1">
    <citation type="submission" date="2022-11" db="EMBL/GenBank/DDBJ databases">
        <title>Marilongibacter aestuarii gen. nov., sp. nov., isolated from tidal flat sediment.</title>
        <authorList>
            <person name="Jiayan W."/>
        </authorList>
    </citation>
    <scope>NUCLEOTIDE SEQUENCE</scope>
    <source>
        <strain evidence="1">Z1-6</strain>
    </source>
</reference>
<sequence>MNASKNYAIEHLELLFQNEPITGIGDTAGILASAAAGSLYLRLCTDAVAIDRETVGTPAAYTGYVANGVAVARSAAKWTITWNDTDNKAEAVNAEEEVFGERTDSGAAENIKYVEVWKNNTGTDLADRIGYMEFTNPLSVTLGVQPRIKAGKLKLKMF</sequence>
<keyword evidence="2" id="KW-1185">Reference proteome</keyword>
<dbReference type="Proteomes" id="UP001145087">
    <property type="component" value="Unassembled WGS sequence"/>
</dbReference>
<accession>A0A9X3F4C0</accession>
<evidence type="ECO:0000313" key="1">
    <source>
        <dbReference type="EMBL" id="MCY1720145.1"/>
    </source>
</evidence>
<dbReference type="EMBL" id="JAPOHD010000013">
    <property type="protein sequence ID" value="MCY1720145.1"/>
    <property type="molecule type" value="Genomic_DNA"/>
</dbReference>